<keyword evidence="4" id="KW-1133">Transmembrane helix</keyword>
<feature type="region of interest" description="Disordered" evidence="3">
    <location>
        <begin position="770"/>
        <end position="841"/>
    </location>
</feature>
<feature type="compositionally biased region" description="Low complexity" evidence="3">
    <location>
        <begin position="651"/>
        <end position="660"/>
    </location>
</feature>
<dbReference type="SUPFAM" id="SSF50044">
    <property type="entry name" value="SH3-domain"/>
    <property type="match status" value="1"/>
</dbReference>
<dbReference type="Gene3D" id="1.20.1270.60">
    <property type="entry name" value="Arfaptin homology (AH) domain/BAR domain"/>
    <property type="match status" value="1"/>
</dbReference>
<dbReference type="AlphaFoldDB" id="A0A8H2W8G9"/>
<dbReference type="InterPro" id="IPR027267">
    <property type="entry name" value="AH/BAR_dom_sf"/>
</dbReference>
<accession>A0A8H2W8G9</accession>
<evidence type="ECO:0000256" key="4">
    <source>
        <dbReference type="SAM" id="Phobius"/>
    </source>
</evidence>
<dbReference type="GO" id="GO:0031097">
    <property type="term" value="C:medial cortex"/>
    <property type="evidence" value="ECO:0007669"/>
    <property type="project" value="TreeGrafter"/>
</dbReference>
<feature type="region of interest" description="Disordered" evidence="3">
    <location>
        <begin position="288"/>
        <end position="366"/>
    </location>
</feature>
<feature type="compositionally biased region" description="Pro residues" evidence="3">
    <location>
        <begin position="352"/>
        <end position="366"/>
    </location>
</feature>
<dbReference type="PROSITE" id="PS51021">
    <property type="entry name" value="BAR"/>
    <property type="match status" value="1"/>
</dbReference>
<dbReference type="SMART" id="SM00326">
    <property type="entry name" value="SH3"/>
    <property type="match status" value="1"/>
</dbReference>
<dbReference type="InterPro" id="IPR046982">
    <property type="entry name" value="BIN3/RVS161-like"/>
</dbReference>
<dbReference type="PANTHER" id="PTHR47174:SF1">
    <property type="entry name" value="REDUCED VIABILITY UPON STARVATION PROTEIN 167"/>
    <property type="match status" value="1"/>
</dbReference>
<feature type="compositionally biased region" description="Polar residues" evidence="3">
    <location>
        <begin position="770"/>
        <end position="785"/>
    </location>
</feature>
<evidence type="ECO:0000259" key="6">
    <source>
        <dbReference type="PROSITE" id="PS51021"/>
    </source>
</evidence>
<dbReference type="GO" id="GO:0097320">
    <property type="term" value="P:plasma membrane tubulation"/>
    <property type="evidence" value="ECO:0007669"/>
    <property type="project" value="TreeGrafter"/>
</dbReference>
<evidence type="ECO:0000256" key="1">
    <source>
        <dbReference type="ARBA" id="ARBA00022443"/>
    </source>
</evidence>
<dbReference type="PANTHER" id="PTHR47174">
    <property type="entry name" value="BRIDGING INTEGRATOR 3"/>
    <property type="match status" value="1"/>
</dbReference>
<feature type="compositionally biased region" description="Basic and acidic residues" evidence="3">
    <location>
        <begin position="828"/>
        <end position="841"/>
    </location>
</feature>
<dbReference type="InterPro" id="IPR001452">
    <property type="entry name" value="SH3_domain"/>
</dbReference>
<dbReference type="Proteomes" id="UP000663840">
    <property type="component" value="Unassembled WGS sequence"/>
</dbReference>
<sequence>MKGISKAFARTPHLMTSRIGMSKKSSDPVFDDLNRKFTSIEQSTDKLLKDAKVFSDSVIALLTSGANFATHFSNLFHPIAGEYDLIGRHPEAEDTVRNVTAYQADMEELRQTLSPELELIESRIVGPVKELQTIMKGIRKGITKRDHKLLDYDRHNNSLTKLREKKEKTLNDEKNLFKLEQDFEMAVNEYEMINNAMKADLPRFMIMATQFIDPLFHSFFYMQLNIFYLMLEKLQQFASGKYETNGTVADIENSYHSRTTDAIERIEALTITKRMVSTAKMVQTNRLASGGSGTLSAGGSVRRAPSTASTMSSLAGKKAPPPPPGAASSSAAPPPYTPPAPNSNVAVIGKKAPPPPPPLKPKPSSAPPVQYVVALYDFVAQADGDLSFRVGDRIEVVERTASSEDWWTGRLNGQQGVFPDRTEIVLEKMLQLNGSERVDREIAKSSIMSVPVTSQVPTAPVTSAIASTSIVPTTTSRSSTRRHRTTTITSASSVFPTVVPYDPAEERQADSHRTNKILIGIFTGFGVILLGLVAFQLFRCYKRRYKNKDTPLPPPRETGLGYHSRAVSMYKESPSDFSRPPSMMMRHGSGSNLISPSLRSNTPSTDIKVDEVGRRSSDPSRAPGREDSPDNSLTGSALVPNDDELGRRRSPLGSRSQSPSNLSVPRPPSQAQVRLDSQARIARPNSVMLNQRTSHLGAPNPGNRNSTYDPSRRSSYYASGNRGAPHSPHARDRVGLMMPQPLAPELFNYALSGRHDMGLDFAQGSSWGSRGNLASGSEQDHNQTLAPPRVARPDSWVGNSHSSTPSLTDSPVKSDAPLPPPKESSLSRGRDRASRTEVSHS</sequence>
<dbReference type="InterPro" id="IPR004148">
    <property type="entry name" value="BAR_dom"/>
</dbReference>
<dbReference type="Gene3D" id="2.30.30.40">
    <property type="entry name" value="SH3 Domains"/>
    <property type="match status" value="1"/>
</dbReference>
<keyword evidence="4" id="KW-0812">Transmembrane</keyword>
<name>A0A8H2W8G9_9AGAM</name>
<feature type="compositionally biased region" description="Polar residues" evidence="3">
    <location>
        <begin position="589"/>
        <end position="605"/>
    </location>
</feature>
<evidence type="ECO:0000256" key="3">
    <source>
        <dbReference type="SAM" id="MobiDB-lite"/>
    </source>
</evidence>
<dbReference type="GO" id="GO:0008289">
    <property type="term" value="F:lipid binding"/>
    <property type="evidence" value="ECO:0007669"/>
    <property type="project" value="TreeGrafter"/>
</dbReference>
<dbReference type="FunFam" id="2.30.30.40:FF:000100">
    <property type="entry name" value="SH3 domain-containing YSC84-like protein 1"/>
    <property type="match status" value="1"/>
</dbReference>
<proteinExistence type="predicted"/>
<dbReference type="GO" id="GO:0043332">
    <property type="term" value="C:mating projection tip"/>
    <property type="evidence" value="ECO:0007669"/>
    <property type="project" value="TreeGrafter"/>
</dbReference>
<keyword evidence="4" id="KW-0472">Membrane</keyword>
<feature type="domain" description="BAR" evidence="6">
    <location>
        <begin position="15"/>
        <end position="247"/>
    </location>
</feature>
<evidence type="ECO:0000259" key="5">
    <source>
        <dbReference type="PROSITE" id="PS50002"/>
    </source>
</evidence>
<dbReference type="GO" id="GO:0051666">
    <property type="term" value="P:actin cortical patch localization"/>
    <property type="evidence" value="ECO:0007669"/>
    <property type="project" value="InterPro"/>
</dbReference>
<dbReference type="CDD" id="cd07599">
    <property type="entry name" value="BAR_Rvs167p"/>
    <property type="match status" value="1"/>
</dbReference>
<organism evidence="7 8">
    <name type="scientific">Rhizoctonia solani</name>
    <dbReference type="NCBI Taxonomy" id="456999"/>
    <lineage>
        <taxon>Eukaryota</taxon>
        <taxon>Fungi</taxon>
        <taxon>Dikarya</taxon>
        <taxon>Basidiomycota</taxon>
        <taxon>Agaricomycotina</taxon>
        <taxon>Agaricomycetes</taxon>
        <taxon>Cantharellales</taxon>
        <taxon>Ceratobasidiaceae</taxon>
        <taxon>Rhizoctonia</taxon>
    </lineage>
</organism>
<dbReference type="PRINTS" id="PR00452">
    <property type="entry name" value="SH3DOMAIN"/>
</dbReference>
<dbReference type="Pfam" id="PF03114">
    <property type="entry name" value="BAR"/>
    <property type="match status" value="1"/>
</dbReference>
<dbReference type="SMART" id="SM00721">
    <property type="entry name" value="BAR"/>
    <property type="match status" value="1"/>
</dbReference>
<evidence type="ECO:0000313" key="8">
    <source>
        <dbReference type="Proteomes" id="UP000663840"/>
    </source>
</evidence>
<evidence type="ECO:0000313" key="7">
    <source>
        <dbReference type="EMBL" id="CAE6349906.1"/>
    </source>
</evidence>
<gene>
    <name evidence="7" type="ORF">RDB_LOCUS8001</name>
</gene>
<feature type="compositionally biased region" description="Polar residues" evidence="3">
    <location>
        <begin position="702"/>
        <end position="718"/>
    </location>
</feature>
<dbReference type="EMBL" id="CAJMWR010000147">
    <property type="protein sequence ID" value="CAE6349906.1"/>
    <property type="molecule type" value="Genomic_DNA"/>
</dbReference>
<comment type="caution">
    <text evidence="7">The sequence shown here is derived from an EMBL/GenBank/DDBJ whole genome shotgun (WGS) entry which is preliminary data.</text>
</comment>
<feature type="compositionally biased region" description="Polar residues" evidence="3">
    <location>
        <begin position="797"/>
        <end position="811"/>
    </location>
</feature>
<evidence type="ECO:0000256" key="2">
    <source>
        <dbReference type="PROSITE-ProRule" id="PRU00192"/>
    </source>
</evidence>
<feature type="compositionally biased region" description="Pro residues" evidence="3">
    <location>
        <begin position="332"/>
        <end position="341"/>
    </location>
</feature>
<dbReference type="SUPFAM" id="SSF103657">
    <property type="entry name" value="BAR/IMD domain-like"/>
    <property type="match status" value="1"/>
</dbReference>
<feature type="domain" description="SH3" evidence="5">
    <location>
        <begin position="367"/>
        <end position="428"/>
    </location>
</feature>
<reference evidence="7" key="1">
    <citation type="submission" date="2021-01" db="EMBL/GenBank/DDBJ databases">
        <authorList>
            <person name="Kaushik A."/>
        </authorList>
    </citation>
    <scope>NUCLEOTIDE SEQUENCE</scope>
    <source>
        <strain evidence="7">AG1-1A</strain>
    </source>
</reference>
<dbReference type="GO" id="GO:0030479">
    <property type="term" value="C:actin cortical patch"/>
    <property type="evidence" value="ECO:0007669"/>
    <property type="project" value="TreeGrafter"/>
</dbReference>
<feature type="compositionally biased region" description="Basic and acidic residues" evidence="3">
    <location>
        <begin position="607"/>
        <end position="628"/>
    </location>
</feature>
<dbReference type="PROSITE" id="PS50002">
    <property type="entry name" value="SH3"/>
    <property type="match status" value="1"/>
</dbReference>
<dbReference type="InterPro" id="IPR036028">
    <property type="entry name" value="SH3-like_dom_sf"/>
</dbReference>
<feature type="transmembrane region" description="Helical" evidence="4">
    <location>
        <begin position="517"/>
        <end position="538"/>
    </location>
</feature>
<feature type="region of interest" description="Disordered" evidence="3">
    <location>
        <begin position="571"/>
        <end position="733"/>
    </location>
</feature>
<dbReference type="GO" id="GO:1990528">
    <property type="term" value="C:Rvs161p-Rvs167p complex"/>
    <property type="evidence" value="ECO:0007669"/>
    <property type="project" value="TreeGrafter"/>
</dbReference>
<keyword evidence="1 2" id="KW-0728">SH3 domain</keyword>
<protein>
    <recommendedName>
        <fullName evidence="9">BAR-domain-containing protein</fullName>
    </recommendedName>
</protein>
<evidence type="ECO:0008006" key="9">
    <source>
        <dbReference type="Google" id="ProtNLM"/>
    </source>
</evidence>
<dbReference type="Pfam" id="PF00018">
    <property type="entry name" value="SH3_1"/>
    <property type="match status" value="1"/>
</dbReference>
<dbReference type="GO" id="GO:0006897">
    <property type="term" value="P:endocytosis"/>
    <property type="evidence" value="ECO:0007669"/>
    <property type="project" value="InterPro"/>
</dbReference>